<keyword evidence="8" id="KW-1185">Reference proteome</keyword>
<evidence type="ECO:0000256" key="5">
    <source>
        <dbReference type="SAM" id="SignalP"/>
    </source>
</evidence>
<evidence type="ECO:0000313" key="7">
    <source>
        <dbReference type="EnsemblMetazoa" id="ISCW000746-PA"/>
    </source>
</evidence>
<evidence type="ECO:0000313" key="8">
    <source>
        <dbReference type="Proteomes" id="UP000001555"/>
    </source>
</evidence>
<protein>
    <submittedName>
        <fullName evidence="6 7">Uncharacterized protein</fullName>
    </submittedName>
</protein>
<dbReference type="VEuPathDB" id="VectorBase:ISCW000746"/>
<dbReference type="GO" id="GO:0005125">
    <property type="term" value="F:cytokine activity"/>
    <property type="evidence" value="ECO:0007669"/>
    <property type="project" value="InterPro"/>
</dbReference>
<evidence type="ECO:0000256" key="1">
    <source>
        <dbReference type="ARBA" id="ARBA00004613"/>
    </source>
</evidence>
<dbReference type="EMBL" id="ABJB010304829">
    <property type="status" value="NOT_ANNOTATED_CDS"/>
    <property type="molecule type" value="Genomic_DNA"/>
</dbReference>
<comment type="subcellular location">
    <subcellularLocation>
        <location evidence="1">Secreted</location>
    </subcellularLocation>
</comment>
<dbReference type="AlphaFoldDB" id="B7P100"/>
<name>B7P100_IXOSC</name>
<dbReference type="SUPFAM" id="SSF57501">
    <property type="entry name" value="Cystine-knot cytokines"/>
    <property type="match status" value="1"/>
</dbReference>
<dbReference type="InterPro" id="IPR029034">
    <property type="entry name" value="Cystine-knot_cytokine"/>
</dbReference>
<feature type="chain" id="PRO_5014567857" evidence="5">
    <location>
        <begin position="23"/>
        <end position="143"/>
    </location>
</feature>
<reference evidence="7" key="2">
    <citation type="submission" date="2020-05" db="UniProtKB">
        <authorList>
            <consortium name="EnsemblMetazoa"/>
        </authorList>
    </citation>
    <scope>IDENTIFICATION</scope>
    <source>
        <strain evidence="7">wikel</strain>
    </source>
</reference>
<evidence type="ECO:0000256" key="4">
    <source>
        <dbReference type="ARBA" id="ARBA00022729"/>
    </source>
</evidence>
<evidence type="ECO:0000313" key="6">
    <source>
        <dbReference type="EMBL" id="EEC00272.1"/>
    </source>
</evidence>
<dbReference type="Proteomes" id="UP000001555">
    <property type="component" value="Unassembled WGS sequence"/>
</dbReference>
<dbReference type="KEGG" id="isc:8023263"/>
<dbReference type="Pfam" id="PF06083">
    <property type="entry name" value="IL17"/>
    <property type="match status" value="1"/>
</dbReference>
<evidence type="ECO:0000256" key="2">
    <source>
        <dbReference type="ARBA" id="ARBA00007236"/>
    </source>
</evidence>
<dbReference type="PaxDb" id="6945-B7P100"/>
<proteinExistence type="inferred from homology"/>
<organism>
    <name type="scientific">Ixodes scapularis</name>
    <name type="common">Black-legged tick</name>
    <name type="synonym">Deer tick</name>
    <dbReference type="NCBI Taxonomy" id="6945"/>
    <lineage>
        <taxon>Eukaryota</taxon>
        <taxon>Metazoa</taxon>
        <taxon>Ecdysozoa</taxon>
        <taxon>Arthropoda</taxon>
        <taxon>Chelicerata</taxon>
        <taxon>Arachnida</taxon>
        <taxon>Acari</taxon>
        <taxon>Parasitiformes</taxon>
        <taxon>Ixodida</taxon>
        <taxon>Ixodoidea</taxon>
        <taxon>Ixodidae</taxon>
        <taxon>Ixodinae</taxon>
        <taxon>Ixodes</taxon>
    </lineage>
</organism>
<dbReference type="EMBL" id="DS613778">
    <property type="protein sequence ID" value="EEC00272.1"/>
    <property type="molecule type" value="Genomic_DNA"/>
</dbReference>
<dbReference type="HOGENOM" id="CLU_1808315_0_0_1"/>
<reference evidence="6 8" key="1">
    <citation type="submission" date="2008-03" db="EMBL/GenBank/DDBJ databases">
        <title>Annotation of Ixodes scapularis.</title>
        <authorList>
            <consortium name="Ixodes scapularis Genome Project Consortium"/>
            <person name="Caler E."/>
            <person name="Hannick L.I."/>
            <person name="Bidwell S."/>
            <person name="Joardar V."/>
            <person name="Thiagarajan M."/>
            <person name="Amedeo P."/>
            <person name="Galinsky K.J."/>
            <person name="Schobel S."/>
            <person name="Inman J."/>
            <person name="Hostetler J."/>
            <person name="Miller J."/>
            <person name="Hammond M."/>
            <person name="Megy K."/>
            <person name="Lawson D."/>
            <person name="Kodira C."/>
            <person name="Sutton G."/>
            <person name="Meyer J."/>
            <person name="Hill C.A."/>
            <person name="Birren B."/>
            <person name="Nene V."/>
            <person name="Collins F."/>
            <person name="Alarcon-Chaidez F."/>
            <person name="Wikel S."/>
            <person name="Strausberg R."/>
        </authorList>
    </citation>
    <scope>NUCLEOTIDE SEQUENCE [LARGE SCALE GENOMIC DNA]</scope>
    <source>
        <strain evidence="8">Wikel</strain>
        <strain evidence="6">Wikel colony</strain>
    </source>
</reference>
<dbReference type="InParanoid" id="B7P100"/>
<dbReference type="VEuPathDB" id="VectorBase:ISCP_031229"/>
<dbReference type="EnsemblMetazoa" id="ISCW000746-RA">
    <property type="protein sequence ID" value="ISCW000746-PA"/>
    <property type="gene ID" value="ISCW000746"/>
</dbReference>
<dbReference type="InterPro" id="IPR010345">
    <property type="entry name" value="IL-17_fam"/>
</dbReference>
<dbReference type="GO" id="GO:0005576">
    <property type="term" value="C:extracellular region"/>
    <property type="evidence" value="ECO:0007669"/>
    <property type="project" value="UniProtKB-SubCell"/>
</dbReference>
<accession>B7P100</accession>
<dbReference type="OrthoDB" id="6485227at2759"/>
<keyword evidence="4 5" id="KW-0732">Signal</keyword>
<sequence length="143" mass="15695">MSRTQVAFFCVLLAAFSTGISVFDFNDHPRVSTENCEPDAKSQDIGDRATCTFTRHVDVDSTRIPPEIASVKCNCRDSLCSKLGDFRCQEVTETIKVAFVNETSSVVRRRSKEVTVACVCAINRSAGALLGLKRTGQVGHSFR</sequence>
<dbReference type="VEuPathDB" id="VectorBase:ISCI000746"/>
<dbReference type="Gene3D" id="2.10.90.10">
    <property type="entry name" value="Cystine-knot cytokines"/>
    <property type="match status" value="1"/>
</dbReference>
<keyword evidence="3" id="KW-0964">Secreted</keyword>
<gene>
    <name evidence="7" type="primary">8023263</name>
    <name evidence="6" type="ORF">IscW_ISCW000746</name>
</gene>
<comment type="similarity">
    <text evidence="2">Belongs to the IL-17 family.</text>
</comment>
<evidence type="ECO:0000256" key="3">
    <source>
        <dbReference type="ARBA" id="ARBA00022525"/>
    </source>
</evidence>
<feature type="signal peptide" evidence="5">
    <location>
        <begin position="1"/>
        <end position="22"/>
    </location>
</feature>